<dbReference type="GO" id="GO:0061630">
    <property type="term" value="F:ubiquitin protein ligase activity"/>
    <property type="evidence" value="ECO:0007669"/>
    <property type="project" value="UniProtKB-EC"/>
</dbReference>
<dbReference type="Proteomes" id="UP000092321">
    <property type="component" value="Unassembled WGS sequence"/>
</dbReference>
<keyword evidence="5" id="KW-0808">Transferase</keyword>
<comment type="caution">
    <text evidence="16">The sequence shown here is derived from an EMBL/GenBank/DDBJ whole genome shotgun (WGS) entry which is preliminary data.</text>
</comment>
<evidence type="ECO:0000256" key="2">
    <source>
        <dbReference type="ARBA" id="ARBA00004141"/>
    </source>
</evidence>
<evidence type="ECO:0000256" key="1">
    <source>
        <dbReference type="ARBA" id="ARBA00000900"/>
    </source>
</evidence>
<evidence type="ECO:0000256" key="7">
    <source>
        <dbReference type="ARBA" id="ARBA00022723"/>
    </source>
</evidence>
<keyword evidence="17" id="KW-1185">Reference proteome</keyword>
<feature type="compositionally biased region" description="Acidic residues" evidence="13">
    <location>
        <begin position="431"/>
        <end position="449"/>
    </location>
</feature>
<comment type="catalytic activity">
    <reaction evidence="1">
        <text>S-ubiquitinyl-[E2 ubiquitin-conjugating enzyme]-L-cysteine + [acceptor protein]-L-lysine = [E2 ubiquitin-conjugating enzyme]-L-cysteine + N(6)-ubiquitinyl-[acceptor protein]-L-lysine.</text>
        <dbReference type="EC" id="2.3.2.27"/>
    </reaction>
</comment>
<dbReference type="PANTHER" id="PTHR13145:SF0">
    <property type="entry name" value="E3 UBIQUITIN-PROTEIN LIGASE MARCHF6"/>
    <property type="match status" value="1"/>
</dbReference>
<comment type="pathway">
    <text evidence="3">Protein modification; protein ubiquitination.</text>
</comment>
<dbReference type="PANTHER" id="PTHR13145">
    <property type="entry name" value="SSM4 PROTEIN"/>
    <property type="match status" value="1"/>
</dbReference>
<keyword evidence="10" id="KW-0862">Zinc</keyword>
<feature type="domain" description="RING-CH-type" evidence="15">
    <location>
        <begin position="37"/>
        <end position="122"/>
    </location>
</feature>
<gene>
    <name evidence="16" type="ORF">HANVADRAFT_52079</name>
</gene>
<feature type="transmembrane region" description="Helical" evidence="14">
    <location>
        <begin position="1010"/>
        <end position="1034"/>
    </location>
</feature>
<protein>
    <recommendedName>
        <fullName evidence="4">RING-type E3 ubiquitin transferase</fullName>
        <ecNumber evidence="4">2.3.2.27</ecNumber>
    </recommendedName>
</protein>
<dbReference type="SMART" id="SM00744">
    <property type="entry name" value="RINGv"/>
    <property type="match status" value="1"/>
</dbReference>
<evidence type="ECO:0000259" key="15">
    <source>
        <dbReference type="PROSITE" id="PS51292"/>
    </source>
</evidence>
<sequence length="1290" mass="148217">MSEEIENNQPINNVEIDNLDTEKQHIDDVEIDNLNTEKQHDLEHCKICRDEGTAEEPLFTPCKCIGSIGKIHEQCLYNWIMQKLNIHDIESYIKKDAYTGRLVLLKNIDVKCDICRSPYTFQTLYKSDNIKDLSWGQFLAPLYKKLKNAITFGVLVFLVCLIVFVIVPNYWILLRNFLEKVVNSFFKVNTFRDNVAISTKNEAVEATIPATKTWKYLLNIIMVNSYKGILDIVFVGLVVLSIYFSQDLINSEYIFKEMILQKMGHLDVVDLKRIIIPLAFQVESRCLYLLKGVQMDTDSFSLNLSVFITNLRSEMTDVEIEAFIKKSVKDSGDEITETLAKTIYYIPTGLPETIIEQLKASVLAKFKNKAQSSTLLDLFKGSKLFEQFGTKVGGNNDKNLNNDVQSDNEHVSGLGDDGQQLHPRDLFLASSEEDNSEEEDDDDSNSDEEYQPHSHENSTDDEEDSGRDTSDDEHEENQGVDQQVNLLLNQLRQEVDLNNFQEPVAEADVDDIVEDGAGFNMLTIRFSFKNLPKYCLIGCGIASVVLFLGFSIPYFVGRMVITALRFALKFLNIFAAQVHYKSFSLEPVVSNFIKILDYENHPTFRRVIPSCAFFILVSLFIIAYVWALEQPPKPYKTIPLKDRSIYKIVFHIKQLLKTYIIISIELLVFPIMSGMMIDFSFIAPLILDQNKNEKIKLLAVYEVLSFLPSFVQVICHAAIGTIYMLSMATFIGMIRSKILRNGVLYFVRSPEDPNRKILRDCLATSFRLQFRKLSQSMLVYMGFIFGGFGITTRIVLPTIYDSFNKTKPLVAFFILENKITLFRIVILGACLNLCYLSFKSNKQKASKDLESIWRRFFKISCKRLRLSHYILNDSNIDERGSIVYRNWYYKFLNPKEAEFSNLELYTEPKTLDECANLFKEVSDVHCYFVPNGNFYRVPGSDILSTKFIRTLFVVVTKTDKLIHSREVRPRIGYRGEFDNLIKESENFDKYDVIYCPPNFFRRSIALLIEVNLFAIFFIVTGVLLSNFIGQFIIYNLGQVFFGDNVLAEFNKDGVYFEFVCLGFGILLDTIYRVSKPIKIDAKKINDLKNVHFKGTVLALFLILKYLSMAVASLLLIQPINYLIYLVFDDWKNILGKDNFIKASVVWFALNLFSMLRPHIVSIEGGEGEEQGERQTIEFNITAEEGPLMNMSIPSICYSNVLFYSPEGFLPEIVALLVSINIKVFVTLYINLRASATVAVTNKFSLIFIGVSCSIAMLYRFTKYLTQLRRNYENEILFEARILQNAEDEEQ</sequence>
<keyword evidence="9" id="KW-0833">Ubl conjugation pathway</keyword>
<feature type="transmembrane region" description="Helical" evidence="14">
    <location>
        <begin position="607"/>
        <end position="627"/>
    </location>
</feature>
<keyword evidence="11 14" id="KW-1133">Transmembrane helix</keyword>
<evidence type="ECO:0000256" key="11">
    <source>
        <dbReference type="ARBA" id="ARBA00022989"/>
    </source>
</evidence>
<dbReference type="Pfam" id="PF12906">
    <property type="entry name" value="RINGv"/>
    <property type="match status" value="1"/>
</dbReference>
<feature type="transmembrane region" description="Helical" evidence="14">
    <location>
        <begin position="1212"/>
        <end position="1231"/>
    </location>
</feature>
<feature type="transmembrane region" description="Helical" evidence="14">
    <location>
        <begin position="149"/>
        <end position="172"/>
    </location>
</feature>
<dbReference type="GO" id="GO:0005789">
    <property type="term" value="C:endoplasmic reticulum membrane"/>
    <property type="evidence" value="ECO:0007669"/>
    <property type="project" value="TreeGrafter"/>
</dbReference>
<feature type="transmembrane region" description="Helical" evidence="14">
    <location>
        <begin position="1054"/>
        <end position="1074"/>
    </location>
</feature>
<evidence type="ECO:0000313" key="17">
    <source>
        <dbReference type="Proteomes" id="UP000092321"/>
    </source>
</evidence>
<feature type="region of interest" description="Disordered" evidence="13">
    <location>
        <begin position="390"/>
        <end position="478"/>
    </location>
</feature>
<feature type="transmembrane region" description="Helical" evidence="14">
    <location>
        <begin position="1243"/>
        <end position="1260"/>
    </location>
</feature>
<keyword evidence="8" id="KW-0863">Zinc-finger</keyword>
<dbReference type="SUPFAM" id="SSF57850">
    <property type="entry name" value="RING/U-box"/>
    <property type="match status" value="1"/>
</dbReference>
<dbReference type="InterPro" id="IPR013083">
    <property type="entry name" value="Znf_RING/FYVE/PHD"/>
</dbReference>
<evidence type="ECO:0000256" key="10">
    <source>
        <dbReference type="ARBA" id="ARBA00022833"/>
    </source>
</evidence>
<evidence type="ECO:0000256" key="3">
    <source>
        <dbReference type="ARBA" id="ARBA00004906"/>
    </source>
</evidence>
<keyword evidence="12 14" id="KW-0472">Membrane</keyword>
<evidence type="ECO:0000256" key="13">
    <source>
        <dbReference type="SAM" id="MobiDB-lite"/>
    </source>
</evidence>
<feature type="transmembrane region" description="Helical" evidence="14">
    <location>
        <begin position="534"/>
        <end position="556"/>
    </location>
</feature>
<evidence type="ECO:0000256" key="12">
    <source>
        <dbReference type="ARBA" id="ARBA00023136"/>
    </source>
</evidence>
<dbReference type="EC" id="2.3.2.27" evidence="4"/>
<feature type="transmembrane region" description="Helical" evidence="14">
    <location>
        <begin position="659"/>
        <end position="686"/>
    </location>
</feature>
<dbReference type="CDD" id="cd16495">
    <property type="entry name" value="RING_CH-C4HC3_MARCH"/>
    <property type="match status" value="1"/>
</dbReference>
<feature type="transmembrane region" description="Helical" evidence="14">
    <location>
        <begin position="820"/>
        <end position="838"/>
    </location>
</feature>
<dbReference type="PROSITE" id="PS51292">
    <property type="entry name" value="ZF_RING_CH"/>
    <property type="match status" value="1"/>
</dbReference>
<proteinExistence type="predicted"/>
<evidence type="ECO:0000256" key="6">
    <source>
        <dbReference type="ARBA" id="ARBA00022692"/>
    </source>
</evidence>
<evidence type="ECO:0000256" key="8">
    <source>
        <dbReference type="ARBA" id="ARBA00022771"/>
    </source>
</evidence>
<feature type="transmembrane region" description="Helical" evidence="14">
    <location>
        <begin position="777"/>
        <end position="800"/>
    </location>
</feature>
<feature type="compositionally biased region" description="Polar residues" evidence="13">
    <location>
        <begin position="396"/>
        <end position="405"/>
    </location>
</feature>
<evidence type="ECO:0000256" key="4">
    <source>
        <dbReference type="ARBA" id="ARBA00012483"/>
    </source>
</evidence>
<evidence type="ECO:0000256" key="14">
    <source>
        <dbReference type="SAM" id="Phobius"/>
    </source>
</evidence>
<evidence type="ECO:0000313" key="16">
    <source>
        <dbReference type="EMBL" id="OBA27632.1"/>
    </source>
</evidence>
<feature type="transmembrane region" description="Helical" evidence="14">
    <location>
        <begin position="1095"/>
        <end position="1119"/>
    </location>
</feature>
<keyword evidence="7" id="KW-0479">Metal-binding</keyword>
<accession>A0A1B7TFV4</accession>
<dbReference type="EMBL" id="LXPE01000007">
    <property type="protein sequence ID" value="OBA27632.1"/>
    <property type="molecule type" value="Genomic_DNA"/>
</dbReference>
<dbReference type="OrthoDB" id="1108038at2759"/>
<evidence type="ECO:0000256" key="5">
    <source>
        <dbReference type="ARBA" id="ARBA00022679"/>
    </source>
</evidence>
<comment type="subcellular location">
    <subcellularLocation>
        <location evidence="2">Membrane</location>
        <topology evidence="2">Multi-pass membrane protein</topology>
    </subcellularLocation>
</comment>
<reference evidence="17" key="1">
    <citation type="journal article" date="2016" name="Proc. Natl. Acad. Sci. U.S.A.">
        <title>Comparative genomics of biotechnologically important yeasts.</title>
        <authorList>
            <person name="Riley R."/>
            <person name="Haridas S."/>
            <person name="Wolfe K.H."/>
            <person name="Lopes M.R."/>
            <person name="Hittinger C.T."/>
            <person name="Goeker M."/>
            <person name="Salamov A.A."/>
            <person name="Wisecaver J.H."/>
            <person name="Long T.M."/>
            <person name="Calvey C.H."/>
            <person name="Aerts A.L."/>
            <person name="Barry K.W."/>
            <person name="Choi C."/>
            <person name="Clum A."/>
            <person name="Coughlan A.Y."/>
            <person name="Deshpande S."/>
            <person name="Douglass A.P."/>
            <person name="Hanson S.J."/>
            <person name="Klenk H.-P."/>
            <person name="LaButti K.M."/>
            <person name="Lapidus A."/>
            <person name="Lindquist E.A."/>
            <person name="Lipzen A.M."/>
            <person name="Meier-Kolthoff J.P."/>
            <person name="Ohm R.A."/>
            <person name="Otillar R.P."/>
            <person name="Pangilinan J.L."/>
            <person name="Peng Y."/>
            <person name="Rokas A."/>
            <person name="Rosa C.A."/>
            <person name="Scheuner C."/>
            <person name="Sibirny A.A."/>
            <person name="Slot J.C."/>
            <person name="Stielow J.B."/>
            <person name="Sun H."/>
            <person name="Kurtzman C.P."/>
            <person name="Blackwell M."/>
            <person name="Grigoriev I.V."/>
            <person name="Jeffries T.W."/>
        </authorList>
    </citation>
    <scope>NUCLEOTIDE SEQUENCE [LARGE SCALE GENOMIC DNA]</scope>
    <source>
        <strain evidence="17">NRRL Y-1626</strain>
    </source>
</reference>
<dbReference type="Gene3D" id="3.30.40.10">
    <property type="entry name" value="Zinc/RING finger domain, C3HC4 (zinc finger)"/>
    <property type="match status" value="1"/>
</dbReference>
<dbReference type="GO" id="GO:0008270">
    <property type="term" value="F:zinc ion binding"/>
    <property type="evidence" value="ECO:0007669"/>
    <property type="project" value="UniProtKB-KW"/>
</dbReference>
<dbReference type="GO" id="GO:0036503">
    <property type="term" value="P:ERAD pathway"/>
    <property type="evidence" value="ECO:0007669"/>
    <property type="project" value="TreeGrafter"/>
</dbReference>
<dbReference type="InterPro" id="IPR011016">
    <property type="entry name" value="Znf_RING-CH"/>
</dbReference>
<feature type="compositionally biased region" description="Acidic residues" evidence="13">
    <location>
        <begin position="459"/>
        <end position="475"/>
    </location>
</feature>
<keyword evidence="6 14" id="KW-0812">Transmembrane</keyword>
<organism evidence="16 17">
    <name type="scientific">Hanseniaspora valbyensis NRRL Y-1626</name>
    <dbReference type="NCBI Taxonomy" id="766949"/>
    <lineage>
        <taxon>Eukaryota</taxon>
        <taxon>Fungi</taxon>
        <taxon>Dikarya</taxon>
        <taxon>Ascomycota</taxon>
        <taxon>Saccharomycotina</taxon>
        <taxon>Saccharomycetes</taxon>
        <taxon>Saccharomycodales</taxon>
        <taxon>Saccharomycodaceae</taxon>
        <taxon>Hanseniaspora</taxon>
    </lineage>
</organism>
<feature type="transmembrane region" description="Helical" evidence="14">
    <location>
        <begin position="225"/>
        <end position="244"/>
    </location>
</feature>
<evidence type="ECO:0000256" key="9">
    <source>
        <dbReference type="ARBA" id="ARBA00022786"/>
    </source>
</evidence>
<feature type="transmembrane region" description="Helical" evidence="14">
    <location>
        <begin position="706"/>
        <end position="731"/>
    </location>
</feature>
<name>A0A1B7TFV4_9ASCO</name>